<keyword evidence="3" id="KW-1185">Reference proteome</keyword>
<keyword evidence="1" id="KW-0472">Membrane</keyword>
<dbReference type="GO" id="GO:0016787">
    <property type="term" value="F:hydrolase activity"/>
    <property type="evidence" value="ECO:0007669"/>
    <property type="project" value="UniProtKB-KW"/>
</dbReference>
<dbReference type="Proteomes" id="UP001162780">
    <property type="component" value="Chromosome"/>
</dbReference>
<feature type="transmembrane region" description="Helical" evidence="1">
    <location>
        <begin position="75"/>
        <end position="95"/>
    </location>
</feature>
<evidence type="ECO:0000313" key="2">
    <source>
        <dbReference type="EMBL" id="WAR44508.1"/>
    </source>
</evidence>
<keyword evidence="1" id="KW-0812">Transmembrane</keyword>
<accession>A0ABY7GJR3</accession>
<evidence type="ECO:0000256" key="1">
    <source>
        <dbReference type="SAM" id="Phobius"/>
    </source>
</evidence>
<dbReference type="Pfam" id="PF04307">
    <property type="entry name" value="YdjM"/>
    <property type="match status" value="1"/>
</dbReference>
<keyword evidence="1" id="KW-1133">Transmembrane helix</keyword>
<dbReference type="PANTHER" id="PTHR35531">
    <property type="entry name" value="INNER MEMBRANE PROTEIN YBCI-RELATED"/>
    <property type="match status" value="1"/>
</dbReference>
<gene>
    <name evidence="2" type="ORF">NM686_019490</name>
</gene>
<proteinExistence type="predicted"/>
<dbReference type="RefSeq" id="WP_255189483.1">
    <property type="nucleotide sequence ID" value="NZ_CP113517.1"/>
</dbReference>
<organism evidence="2 3">
    <name type="scientific">Methylomonas rapida</name>
    <dbReference type="NCBI Taxonomy" id="2963939"/>
    <lineage>
        <taxon>Bacteria</taxon>
        <taxon>Pseudomonadati</taxon>
        <taxon>Pseudomonadota</taxon>
        <taxon>Gammaproteobacteria</taxon>
        <taxon>Methylococcales</taxon>
        <taxon>Methylococcaceae</taxon>
        <taxon>Methylomonas</taxon>
    </lineage>
</organism>
<dbReference type="InterPro" id="IPR007404">
    <property type="entry name" value="YdjM-like"/>
</dbReference>
<evidence type="ECO:0000313" key="3">
    <source>
        <dbReference type="Proteomes" id="UP001162780"/>
    </source>
</evidence>
<reference evidence="2" key="1">
    <citation type="submission" date="2022-11" db="EMBL/GenBank/DDBJ databases">
        <title>Methylomonas rapida sp. nov., Carotenoid-Producing Obligate Methanotrophs with High Growth Characteristics and Biotechnological Potential.</title>
        <authorList>
            <person name="Tikhonova E.N."/>
            <person name="Suleimanov R.Z."/>
            <person name="Miroshnikov K."/>
            <person name="Oshkin I.Y."/>
            <person name="Belova S.E."/>
            <person name="Danilova O.V."/>
            <person name="Ashikhmin A."/>
            <person name="Konopkin A."/>
            <person name="But S.Y."/>
            <person name="Khmelenina V.N."/>
            <person name="Kuznetsov N."/>
            <person name="Pimenov N.V."/>
            <person name="Dedysh S.N."/>
        </authorList>
    </citation>
    <scope>NUCLEOTIDE SEQUENCE</scope>
    <source>
        <strain evidence="2">MP1</strain>
    </source>
</reference>
<sequence length="376" mass="42288">MPIQEAKLLAATHAAFSTVLYLGGAAVFEYQAEPVDWALAVLFSFMPDIDIPTSRVGRPLFFLSVPLEKRFGHRTITHSFIGFGGLAVLLSPLYFSHPAYFWAMLGGYWSHIQIDMGNIRGVDLFWPSPIRVVMPGKIKYRLEVGSKAEMILLCALLVFCVGLYPISNMGLRGGLHQLLKDFDIAYDEFVEVQGTHWYTLELKAIDNLTLEHIECTCPVLGAWQNGLIVDYHGKARSVGKSQMHHNLYPIDAVLIQGEPLRVISQRVNLQGRSLRWLVDHLQASHAYYLLGELYVDADKVVNVSQIETYHPVLWGGDKVKLHYAKVEDLRDYLNLTAIRGEAVVQFWLWPGDEAVELRFDGGTGKVETPGVLEGMF</sequence>
<protein>
    <submittedName>
        <fullName evidence="2">Metal-dependent hydrolase</fullName>
    </submittedName>
</protein>
<name>A0ABY7GJR3_9GAMM</name>
<feature type="transmembrane region" description="Helical" evidence="1">
    <location>
        <begin position="150"/>
        <end position="171"/>
    </location>
</feature>
<dbReference type="PANTHER" id="PTHR35531:SF1">
    <property type="entry name" value="INNER MEMBRANE PROTEIN YBCI-RELATED"/>
    <property type="match status" value="1"/>
</dbReference>
<dbReference type="EMBL" id="CP113517">
    <property type="protein sequence ID" value="WAR44508.1"/>
    <property type="molecule type" value="Genomic_DNA"/>
</dbReference>
<keyword evidence="2" id="KW-0378">Hydrolase</keyword>